<keyword evidence="4" id="KW-1015">Disulfide bond</keyword>
<feature type="repeat" description="LDL-receptor class B" evidence="7">
    <location>
        <begin position="817"/>
        <end position="859"/>
    </location>
</feature>
<dbReference type="Gene3D" id="2.10.70.10">
    <property type="entry name" value="Complement Module, domain 1"/>
    <property type="match status" value="3"/>
</dbReference>
<dbReference type="InterPro" id="IPR011042">
    <property type="entry name" value="6-blade_b-propeller_TolB-like"/>
</dbReference>
<dbReference type="Pfam" id="PF12662">
    <property type="entry name" value="cEGF"/>
    <property type="match status" value="1"/>
</dbReference>
<evidence type="ECO:0000256" key="9">
    <source>
        <dbReference type="SAM" id="SignalP"/>
    </source>
</evidence>
<reference evidence="11" key="1">
    <citation type="submission" date="2022-08" db="UniProtKB">
        <authorList>
            <consortium name="EnsemblMetazoa"/>
        </authorList>
    </citation>
    <scope>IDENTIFICATION</scope>
    <source>
        <strain evidence="11">05x7-T-G4-1.051#20</strain>
    </source>
</reference>
<dbReference type="SMART" id="SM00032">
    <property type="entry name" value="CCP"/>
    <property type="match status" value="5"/>
</dbReference>
<evidence type="ECO:0000256" key="3">
    <source>
        <dbReference type="ARBA" id="ARBA00022737"/>
    </source>
</evidence>
<dbReference type="PANTHER" id="PTHR46513:SF44">
    <property type="entry name" value="LDL RECEPTOR RELATED PROTEIN 4"/>
    <property type="match status" value="1"/>
</dbReference>
<dbReference type="PANTHER" id="PTHR46513">
    <property type="entry name" value="VITELLOGENIN RECEPTOR-LIKE PROTEIN-RELATED-RELATED"/>
    <property type="match status" value="1"/>
</dbReference>
<keyword evidence="8" id="KW-1133">Transmembrane helix</keyword>
<keyword evidence="1" id="KW-0245">EGF-like domain</keyword>
<keyword evidence="8" id="KW-0472">Membrane</keyword>
<dbReference type="Pfam" id="PF00084">
    <property type="entry name" value="Sushi"/>
    <property type="match status" value="2"/>
</dbReference>
<dbReference type="Gene3D" id="2.120.10.30">
    <property type="entry name" value="TolB, C-terminal domain"/>
    <property type="match status" value="3"/>
</dbReference>
<feature type="signal peptide" evidence="9">
    <location>
        <begin position="1"/>
        <end position="17"/>
    </location>
</feature>
<dbReference type="Gene3D" id="2.20.28.230">
    <property type="match status" value="1"/>
</dbReference>
<keyword evidence="3" id="KW-0677">Repeat</keyword>
<dbReference type="InterPro" id="IPR000033">
    <property type="entry name" value="LDLR_classB_rpt"/>
</dbReference>
<comment type="caution">
    <text evidence="6">Lacks conserved residue(s) required for the propagation of feature annotation.</text>
</comment>
<dbReference type="InterPro" id="IPR000742">
    <property type="entry name" value="EGF"/>
</dbReference>
<evidence type="ECO:0000256" key="6">
    <source>
        <dbReference type="PROSITE-ProRule" id="PRU00302"/>
    </source>
</evidence>
<feature type="chain" id="PRO_5036480758" description="Sushi domain-containing protein" evidence="9">
    <location>
        <begin position="18"/>
        <end position="1282"/>
    </location>
</feature>
<accession>A0A8W8MW12</accession>
<dbReference type="SUPFAM" id="SSF57184">
    <property type="entry name" value="Growth factor receptor domain"/>
    <property type="match status" value="1"/>
</dbReference>
<dbReference type="EnsemblMetazoa" id="G34843.1">
    <property type="protein sequence ID" value="G34843.1:cds"/>
    <property type="gene ID" value="G34843"/>
</dbReference>
<protein>
    <recommendedName>
        <fullName evidence="10">Sushi domain-containing protein</fullName>
    </recommendedName>
</protein>
<evidence type="ECO:0000256" key="1">
    <source>
        <dbReference type="ARBA" id="ARBA00022536"/>
    </source>
</evidence>
<feature type="repeat" description="LDL-receptor class B" evidence="7">
    <location>
        <begin position="206"/>
        <end position="248"/>
    </location>
</feature>
<dbReference type="InterPro" id="IPR026823">
    <property type="entry name" value="cEGF"/>
</dbReference>
<feature type="transmembrane region" description="Helical" evidence="8">
    <location>
        <begin position="1250"/>
        <end position="1273"/>
    </location>
</feature>
<feature type="domain" description="Sushi" evidence="10">
    <location>
        <begin position="1064"/>
        <end position="1121"/>
    </location>
</feature>
<dbReference type="SUPFAM" id="SSF63825">
    <property type="entry name" value="YWTD domain"/>
    <property type="match status" value="3"/>
</dbReference>
<evidence type="ECO:0000259" key="10">
    <source>
        <dbReference type="PROSITE" id="PS50923"/>
    </source>
</evidence>
<sequence length="1282" mass="143318">MLLLLGTLFLLEPFCFGFLSEQGLIVGMHNPASIKEVTENPENSTSPFSVADLLTIYPSDIKITSLASDPNKGVFFVAQYNTIFIWQDDHEVPNFSTVYNKMYAEIEQIAFDYITGNLYWCDSLHNWIALKPAYDFREMIFKVVIQKDLYNPKGLALDPEDGLMFFSDNGPNPRIERASLDGQDRVVIVYRGILRVVSLTVDTDNDKLYWADHDRQTLEGCDYDGSNRRVIRRMNEVPLSSLIYHEDSLYVVSLNTMNLYEIDITSDALLDISKFPSGQPYTVNVYHTESTKSYKDPCLTLHCDHICINTRSGPTCVCSDGFELNRDGKTCTDISYIMDGMFIVSNASMFAMHRLHSVDGQRSVLHSVQLPVTNIETFDVDTKTKTIYFVDGGSRSLKKHDIVSLITNTLTSVSSATVTDLSFDWISKRLGWIEPTLSSIQSFSINAQASATVYTNLQEPTSLTIDPHNGVLYWISGTSLRTIVQGSWTRDIPQVLITAANLHNPTSLQFDVKTNRLYWLDRSVIKSSMTNGRDIKSHINTKGAIKTIAYKDFFGWINKKDIYFARSISKNADITFNTVQNAKDIAVFDSTLQEDRRGTCHIQNGHCGGLCVPEENGRRCECDIGLHLQKDQSCDNDVLLSNFIVVTDFTHGRILQVDFQTGTVIKLPITANRSPGLVLEKSTTTLFYCETFTKSIKYTTLQGDNTTYFYTTGSSYADRLAIDYSTGNLYYTAVGPTTSQSYIGVVHRSTSLHKTLIYNLRSPRDIALYSSKGYVFWTEFGNTAQIVRANMDGTSKSFIATKQIEWPNGLTLDFKSNRLYWTDGYHNRIESSDLNGGNRQVLATDSDAHLMSIVINGQYLYYTAWNRQRITKINKITGLKVPFMLDYPEIGRLDSLDIYTDDIRDVSSSCSNLNGLCSTFCFPTPNGRTCGCQDNVKLQSDQLTCEGVSRCQTLHHSVNFIDCRPYPGLTCNFECKAGYQNASTATATCSTTGIWVPSIDELCKETLCPMHLDNAVLSPSCSRKIGDLCPFYCMKGYLPTSSTTMVCTSEGKWNVDTDTLCLPILCPLSLGTAVLSSSCSRRTGDSCTFYCVDGFIPTTSDRLMCTSDGTWNLHTDTLCTPKLCPATIENGHLAENCERRIGNICSFTCNEKYISAIDPKNIICTTGGVWSSDTQRLCSPMKCPLDVTNGYVSSTCRGMVGEKCDVFCKGDASMNTAHIICLSSGAWDKDTADICRLRREYEKSLTYGEVGLRVLCVMVLIVVVTTPVACYYLRKDNAKKND</sequence>
<dbReference type="Pfam" id="PF00058">
    <property type="entry name" value="Ldl_recept_b"/>
    <property type="match status" value="1"/>
</dbReference>
<feature type="domain" description="Sushi" evidence="10">
    <location>
        <begin position="1122"/>
        <end position="1180"/>
    </location>
</feature>
<evidence type="ECO:0000313" key="12">
    <source>
        <dbReference type="Proteomes" id="UP000005408"/>
    </source>
</evidence>
<organism evidence="11 12">
    <name type="scientific">Magallana gigas</name>
    <name type="common">Pacific oyster</name>
    <name type="synonym">Crassostrea gigas</name>
    <dbReference type="NCBI Taxonomy" id="29159"/>
    <lineage>
        <taxon>Eukaryota</taxon>
        <taxon>Metazoa</taxon>
        <taxon>Spiralia</taxon>
        <taxon>Lophotrochozoa</taxon>
        <taxon>Mollusca</taxon>
        <taxon>Bivalvia</taxon>
        <taxon>Autobranchia</taxon>
        <taxon>Pteriomorphia</taxon>
        <taxon>Ostreida</taxon>
        <taxon>Ostreoidea</taxon>
        <taxon>Ostreidae</taxon>
        <taxon>Magallana</taxon>
    </lineage>
</organism>
<feature type="repeat" description="LDL-receptor class B" evidence="7">
    <location>
        <begin position="773"/>
        <end position="816"/>
    </location>
</feature>
<evidence type="ECO:0000256" key="5">
    <source>
        <dbReference type="ARBA" id="ARBA00023180"/>
    </source>
</evidence>
<dbReference type="InterPro" id="IPR050778">
    <property type="entry name" value="Cueball_EGF_LRP_Nidogen"/>
</dbReference>
<feature type="domain" description="Sushi" evidence="10">
    <location>
        <begin position="949"/>
        <end position="1005"/>
    </location>
</feature>
<dbReference type="InterPro" id="IPR000436">
    <property type="entry name" value="Sushi_SCR_CCP_dom"/>
</dbReference>
<dbReference type="CDD" id="cd00033">
    <property type="entry name" value="CCP"/>
    <property type="match status" value="3"/>
</dbReference>
<dbReference type="PROSITE" id="PS51120">
    <property type="entry name" value="LDLRB"/>
    <property type="match status" value="4"/>
</dbReference>
<name>A0A8W8MW12_MAGGI</name>
<dbReference type="InterPro" id="IPR009030">
    <property type="entry name" value="Growth_fac_rcpt_cys_sf"/>
</dbReference>
<feature type="domain" description="Sushi" evidence="10">
    <location>
        <begin position="1006"/>
        <end position="1063"/>
    </location>
</feature>
<dbReference type="InterPro" id="IPR035976">
    <property type="entry name" value="Sushi/SCR/CCP_sf"/>
</dbReference>
<evidence type="ECO:0000256" key="7">
    <source>
        <dbReference type="PROSITE-ProRule" id="PRU00461"/>
    </source>
</evidence>
<keyword evidence="2 9" id="KW-0732">Signal</keyword>
<dbReference type="OMA" id="DIWFYRG"/>
<evidence type="ECO:0000256" key="2">
    <source>
        <dbReference type="ARBA" id="ARBA00022729"/>
    </source>
</evidence>
<dbReference type="SMART" id="SM00181">
    <property type="entry name" value="EGF"/>
    <property type="match status" value="3"/>
</dbReference>
<dbReference type="Proteomes" id="UP000005408">
    <property type="component" value="Unassembled WGS sequence"/>
</dbReference>
<dbReference type="PROSITE" id="PS01186">
    <property type="entry name" value="EGF_2"/>
    <property type="match status" value="1"/>
</dbReference>
<proteinExistence type="predicted"/>
<evidence type="ECO:0000313" key="11">
    <source>
        <dbReference type="EnsemblMetazoa" id="G34843.1:cds"/>
    </source>
</evidence>
<dbReference type="SUPFAM" id="SSF57535">
    <property type="entry name" value="Complement control module/SCR domain"/>
    <property type="match status" value="3"/>
</dbReference>
<feature type="repeat" description="LDL-receptor class B" evidence="7">
    <location>
        <begin position="162"/>
        <end position="205"/>
    </location>
</feature>
<keyword evidence="8" id="KW-0812">Transmembrane</keyword>
<evidence type="ECO:0000256" key="8">
    <source>
        <dbReference type="SAM" id="Phobius"/>
    </source>
</evidence>
<keyword evidence="6" id="KW-0768">Sushi</keyword>
<dbReference type="FunFam" id="2.120.10.30:FF:000241">
    <property type="entry name" value="Low-density lipoprotein receptor-related protein 6"/>
    <property type="match status" value="1"/>
</dbReference>
<evidence type="ECO:0000256" key="4">
    <source>
        <dbReference type="ARBA" id="ARBA00023157"/>
    </source>
</evidence>
<keyword evidence="12" id="KW-1185">Reference proteome</keyword>
<dbReference type="PROSITE" id="PS50923">
    <property type="entry name" value="SUSHI"/>
    <property type="match status" value="4"/>
</dbReference>
<keyword evidence="5" id="KW-0325">Glycoprotein</keyword>
<dbReference type="SMART" id="SM00135">
    <property type="entry name" value="LY"/>
    <property type="match status" value="8"/>
</dbReference>